<feature type="region of interest" description="Disordered" evidence="1">
    <location>
        <begin position="1"/>
        <end position="20"/>
    </location>
</feature>
<evidence type="ECO:0000259" key="2">
    <source>
        <dbReference type="Pfam" id="PF10536"/>
    </source>
</evidence>
<protein>
    <recommendedName>
        <fullName evidence="2">Aminotransferase-like plant mobile domain-containing protein</fullName>
    </recommendedName>
</protein>
<accession>A0AAW1K5A8</accession>
<dbReference type="GO" id="GO:0010073">
    <property type="term" value="P:meristem maintenance"/>
    <property type="evidence" value="ECO:0007669"/>
    <property type="project" value="InterPro"/>
</dbReference>
<feature type="domain" description="Aminotransferase-like plant mobile" evidence="2">
    <location>
        <begin position="245"/>
        <end position="341"/>
    </location>
</feature>
<comment type="caution">
    <text evidence="3">The sequence shown here is derived from an EMBL/GenBank/DDBJ whole genome shotgun (WGS) entry which is preliminary data.</text>
</comment>
<dbReference type="PANTHER" id="PTHR46033">
    <property type="entry name" value="PROTEIN MAIN-LIKE 2"/>
    <property type="match status" value="1"/>
</dbReference>
<dbReference type="Pfam" id="PF10536">
    <property type="entry name" value="PMD"/>
    <property type="match status" value="1"/>
</dbReference>
<reference evidence="3" key="1">
    <citation type="submission" date="2024-03" db="EMBL/GenBank/DDBJ databases">
        <title>WGS assembly of Saponaria officinalis var. Norfolk2.</title>
        <authorList>
            <person name="Jenkins J."/>
            <person name="Shu S."/>
            <person name="Grimwood J."/>
            <person name="Barry K."/>
            <person name="Goodstein D."/>
            <person name="Schmutz J."/>
            <person name="Leebens-Mack J."/>
            <person name="Osbourn A."/>
        </authorList>
    </citation>
    <scope>NUCLEOTIDE SEQUENCE [LARGE SCALE GENOMIC DNA]</scope>
    <source>
        <strain evidence="3">JIC</strain>
    </source>
</reference>
<evidence type="ECO:0000313" key="4">
    <source>
        <dbReference type="Proteomes" id="UP001443914"/>
    </source>
</evidence>
<evidence type="ECO:0000313" key="3">
    <source>
        <dbReference type="EMBL" id="KAK9714639.1"/>
    </source>
</evidence>
<proteinExistence type="predicted"/>
<keyword evidence="4" id="KW-1185">Reference proteome</keyword>
<dbReference type="PANTHER" id="PTHR46033:SF8">
    <property type="entry name" value="PROTEIN MAINTENANCE OF MERISTEMS-LIKE"/>
    <property type="match status" value="1"/>
</dbReference>
<dbReference type="InterPro" id="IPR019557">
    <property type="entry name" value="AminoTfrase-like_pln_mobile"/>
</dbReference>
<organism evidence="3 4">
    <name type="scientific">Saponaria officinalis</name>
    <name type="common">Common soapwort</name>
    <name type="synonym">Lychnis saponaria</name>
    <dbReference type="NCBI Taxonomy" id="3572"/>
    <lineage>
        <taxon>Eukaryota</taxon>
        <taxon>Viridiplantae</taxon>
        <taxon>Streptophyta</taxon>
        <taxon>Embryophyta</taxon>
        <taxon>Tracheophyta</taxon>
        <taxon>Spermatophyta</taxon>
        <taxon>Magnoliopsida</taxon>
        <taxon>eudicotyledons</taxon>
        <taxon>Gunneridae</taxon>
        <taxon>Pentapetalae</taxon>
        <taxon>Caryophyllales</taxon>
        <taxon>Caryophyllaceae</taxon>
        <taxon>Caryophylleae</taxon>
        <taxon>Saponaria</taxon>
    </lineage>
</organism>
<feature type="compositionally biased region" description="Basic and acidic residues" evidence="1">
    <location>
        <begin position="29"/>
        <end position="40"/>
    </location>
</feature>
<feature type="region of interest" description="Disordered" evidence="1">
    <location>
        <begin position="29"/>
        <end position="53"/>
    </location>
</feature>
<name>A0AAW1K5A8_SAPOF</name>
<dbReference type="EMBL" id="JBDFQZ010000006">
    <property type="protein sequence ID" value="KAK9714639.1"/>
    <property type="molecule type" value="Genomic_DNA"/>
</dbReference>
<gene>
    <name evidence="3" type="ORF">RND81_06G108600</name>
</gene>
<evidence type="ECO:0000256" key="1">
    <source>
        <dbReference type="SAM" id="MobiDB-lite"/>
    </source>
</evidence>
<sequence length="451" mass="51547">MLSSLSKAAPIVSEDLEREMSREIEVEFEEHLRDEEHGLDFDDDNEEDDGEEVDDDLFIQYQASESPCPNRVTQDDRGRYIRCGDSTSSTGRKKTKIDLSWRLKGAVLGGPSHFNVLRSFCGHVAFSSWSNPGNLRSWIKCYERPRCLEQMNEIKLSDTMSQRVSEIGLGHLSRCLTTNLDENLVSAFVERKVFVNGPDEEEDGEGSSTREDECLKTRVATFLAVDIDDVVPPIYKGSGLLTQKLRTVVESGNEHDSLRAYLMMLLGQTLFVDKSGDRVIARMLCFFEDLSAVSDYAWGATTLAYLYRELGMVTREGAQGVSGCLSLLQAWIYEFLDVVEPYQRDCCLRQFGYCQTIPMHMITPATDHRPANFPKSGYRVNFGQYADDQWGFIDARIKLSERSRPAVMPFETVPRYKIRFERIFHPYLNPPTHRVEFARIGLIWEELEVAR</sequence>
<dbReference type="AlphaFoldDB" id="A0AAW1K5A8"/>
<feature type="compositionally biased region" description="Acidic residues" evidence="1">
    <location>
        <begin position="41"/>
        <end position="53"/>
    </location>
</feature>
<dbReference type="Proteomes" id="UP001443914">
    <property type="component" value="Unassembled WGS sequence"/>
</dbReference>
<dbReference type="InterPro" id="IPR044824">
    <property type="entry name" value="MAIN-like"/>
</dbReference>